<evidence type="ECO:0000313" key="1">
    <source>
        <dbReference type="EMBL" id="KAJ1132151.1"/>
    </source>
</evidence>
<protein>
    <submittedName>
        <fullName evidence="1">Uncharacterized protein</fullName>
    </submittedName>
</protein>
<dbReference type="AlphaFoldDB" id="A0AAV7PVQ9"/>
<organism evidence="1 2">
    <name type="scientific">Pleurodeles waltl</name>
    <name type="common">Iberian ribbed newt</name>
    <dbReference type="NCBI Taxonomy" id="8319"/>
    <lineage>
        <taxon>Eukaryota</taxon>
        <taxon>Metazoa</taxon>
        <taxon>Chordata</taxon>
        <taxon>Craniata</taxon>
        <taxon>Vertebrata</taxon>
        <taxon>Euteleostomi</taxon>
        <taxon>Amphibia</taxon>
        <taxon>Batrachia</taxon>
        <taxon>Caudata</taxon>
        <taxon>Salamandroidea</taxon>
        <taxon>Salamandridae</taxon>
        <taxon>Pleurodelinae</taxon>
        <taxon>Pleurodeles</taxon>
    </lineage>
</organism>
<gene>
    <name evidence="1" type="ORF">NDU88_010478</name>
</gene>
<comment type="caution">
    <text evidence="1">The sequence shown here is derived from an EMBL/GenBank/DDBJ whole genome shotgun (WGS) entry which is preliminary data.</text>
</comment>
<dbReference type="EMBL" id="JANPWB010000011">
    <property type="protein sequence ID" value="KAJ1132151.1"/>
    <property type="molecule type" value="Genomic_DNA"/>
</dbReference>
<sequence>MSTSPRSPFKAERYKLRITVGFSKETNDRRKAFLSLRPQLCQLEVKYGLFEPERMWSTKDGKSQDFYEPDKLRHHLDELSAQTMDMTPLAL</sequence>
<proteinExistence type="predicted"/>
<dbReference type="Proteomes" id="UP001066276">
    <property type="component" value="Chromosome 7"/>
</dbReference>
<reference evidence="1" key="1">
    <citation type="journal article" date="2022" name="bioRxiv">
        <title>Sequencing and chromosome-scale assembly of the giantPleurodeles waltlgenome.</title>
        <authorList>
            <person name="Brown T."/>
            <person name="Elewa A."/>
            <person name="Iarovenko S."/>
            <person name="Subramanian E."/>
            <person name="Araus A.J."/>
            <person name="Petzold A."/>
            <person name="Susuki M."/>
            <person name="Suzuki K.-i.T."/>
            <person name="Hayashi T."/>
            <person name="Toyoda A."/>
            <person name="Oliveira C."/>
            <person name="Osipova E."/>
            <person name="Leigh N.D."/>
            <person name="Simon A."/>
            <person name="Yun M.H."/>
        </authorList>
    </citation>
    <scope>NUCLEOTIDE SEQUENCE</scope>
    <source>
        <strain evidence="1">20211129_DDA</strain>
        <tissue evidence="1">Liver</tissue>
    </source>
</reference>
<evidence type="ECO:0000313" key="2">
    <source>
        <dbReference type="Proteomes" id="UP001066276"/>
    </source>
</evidence>
<dbReference type="InterPro" id="IPR042566">
    <property type="entry name" value="L1_C"/>
</dbReference>
<dbReference type="Gene3D" id="3.30.250.20">
    <property type="entry name" value="L1 transposable element, C-terminal domain"/>
    <property type="match status" value="1"/>
</dbReference>
<accession>A0AAV7PVQ9</accession>
<name>A0AAV7PVQ9_PLEWA</name>
<keyword evidence="2" id="KW-1185">Reference proteome</keyword>